<dbReference type="PANTHER" id="PTHR33744:SF17">
    <property type="entry name" value="CONSERVED PROTEIN"/>
    <property type="match status" value="1"/>
</dbReference>
<feature type="region of interest" description="Disordered" evidence="1">
    <location>
        <begin position="19"/>
        <end position="43"/>
    </location>
</feature>
<accession>A0A344U833</accession>
<reference evidence="3 4" key="1">
    <citation type="submission" date="2018-01" db="EMBL/GenBank/DDBJ databases">
        <title>Draft genome Sequence of streptomyces globosus LZH-48.</title>
        <authorList>
            <person name="Ran K."/>
            <person name="Li Z."/>
            <person name="Wei S."/>
            <person name="Dong R."/>
        </authorList>
    </citation>
    <scope>NUCLEOTIDE SEQUENCE [LARGE SCALE GENOMIC DNA]</scope>
    <source>
        <strain evidence="3 4">LZH-48</strain>
    </source>
</reference>
<gene>
    <name evidence="3" type="ORF">C0216_29800</name>
</gene>
<dbReference type="Pfam" id="PF13556">
    <property type="entry name" value="HTH_30"/>
    <property type="match status" value="1"/>
</dbReference>
<dbReference type="InterPro" id="IPR025736">
    <property type="entry name" value="PucR_C-HTH_dom"/>
</dbReference>
<feature type="domain" description="PucR C-terminal helix-turn-helix" evidence="2">
    <location>
        <begin position="181"/>
        <end position="237"/>
    </location>
</feature>
<evidence type="ECO:0000256" key="1">
    <source>
        <dbReference type="SAM" id="MobiDB-lite"/>
    </source>
</evidence>
<dbReference type="InterPro" id="IPR051448">
    <property type="entry name" value="CdaR-like_regulators"/>
</dbReference>
<sequence length="244" mass="24889">MYDVEPRLLLVRAGVRPPQGVPAVPVRTPPLPEDPAAPAAPAAPGAPGGVYRAIAAADAASLAAALHALPDFPHTAAGTTAVVCEPPDTDPATLAARLRAAGQAAEAAGLVGIGAAVPAPEDLPASLAQARFALACAAGAPGGVAAADELDTLSRLLPGIPAEVRDIYATRLLRPLGEGPLRATLEAFLAHDCSWSRTAEALGVHVNTVHYRIERIEALTDRDLTRLPDRLDLYTALCCAGGRA</sequence>
<evidence type="ECO:0000313" key="4">
    <source>
        <dbReference type="Proteomes" id="UP000252004"/>
    </source>
</evidence>
<dbReference type="Gene3D" id="1.10.10.2840">
    <property type="entry name" value="PucR C-terminal helix-turn-helix domain"/>
    <property type="match status" value="1"/>
</dbReference>
<dbReference type="PANTHER" id="PTHR33744">
    <property type="entry name" value="CARBOHYDRATE DIACID REGULATOR"/>
    <property type="match status" value="1"/>
</dbReference>
<dbReference type="OrthoDB" id="3170447at2"/>
<name>A0A344U833_9ACTN</name>
<organism evidence="3 4">
    <name type="scientific">Streptomyces globosus</name>
    <dbReference type="NCBI Taxonomy" id="68209"/>
    <lineage>
        <taxon>Bacteria</taxon>
        <taxon>Bacillati</taxon>
        <taxon>Actinomycetota</taxon>
        <taxon>Actinomycetes</taxon>
        <taxon>Kitasatosporales</taxon>
        <taxon>Streptomycetaceae</taxon>
        <taxon>Streptomyces</taxon>
    </lineage>
</organism>
<dbReference type="InterPro" id="IPR042070">
    <property type="entry name" value="PucR_C-HTH_sf"/>
</dbReference>
<proteinExistence type="predicted"/>
<keyword evidence="4" id="KW-1185">Reference proteome</keyword>
<evidence type="ECO:0000313" key="3">
    <source>
        <dbReference type="EMBL" id="AXE27054.1"/>
    </source>
</evidence>
<protein>
    <recommendedName>
        <fullName evidence="2">PucR C-terminal helix-turn-helix domain-containing protein</fullName>
    </recommendedName>
</protein>
<dbReference type="KEGG" id="sgz:C0216_29800"/>
<dbReference type="Proteomes" id="UP000252004">
    <property type="component" value="Chromosome"/>
</dbReference>
<dbReference type="AlphaFoldDB" id="A0A344U833"/>
<evidence type="ECO:0000259" key="2">
    <source>
        <dbReference type="Pfam" id="PF13556"/>
    </source>
</evidence>
<dbReference type="EMBL" id="CP030862">
    <property type="protein sequence ID" value="AXE27054.1"/>
    <property type="molecule type" value="Genomic_DNA"/>
</dbReference>